<protein>
    <submittedName>
        <fullName evidence="4">Integration host factor subunit beta</fullName>
    </submittedName>
</protein>
<dbReference type="PANTHER" id="PTHR33175">
    <property type="entry name" value="DNA-BINDING PROTEIN HU"/>
    <property type="match status" value="1"/>
</dbReference>
<dbReference type="SUPFAM" id="SSF47729">
    <property type="entry name" value="IHF-like DNA-binding proteins"/>
    <property type="match status" value="1"/>
</dbReference>
<dbReference type="PRINTS" id="PR01727">
    <property type="entry name" value="DNABINDINGHU"/>
</dbReference>
<keyword evidence="2" id="KW-0238">DNA-binding</keyword>
<evidence type="ECO:0000256" key="1">
    <source>
        <dbReference type="ARBA" id="ARBA00010529"/>
    </source>
</evidence>
<reference evidence="4 5" key="1">
    <citation type="submission" date="2020-01" db="EMBL/GenBank/DDBJ databases">
        <title>Genome sequence of Desulfovibrio aerotolerans DSM 16695(T).</title>
        <authorList>
            <person name="Karnachuk O."/>
            <person name="Avakyan M."/>
            <person name="Mardanov A."/>
            <person name="Kadnikov V."/>
            <person name="Ravin N."/>
        </authorList>
    </citation>
    <scope>NUCLEOTIDE SEQUENCE [LARGE SCALE GENOMIC DNA]</scope>
    <source>
        <strain evidence="4 5">DSM 16695</strain>
    </source>
</reference>
<accession>A0A7C9MJ80</accession>
<organism evidence="4 5">
    <name type="scientific">Solidesulfovibrio aerotolerans</name>
    <dbReference type="NCBI Taxonomy" id="295255"/>
    <lineage>
        <taxon>Bacteria</taxon>
        <taxon>Pseudomonadati</taxon>
        <taxon>Thermodesulfobacteriota</taxon>
        <taxon>Desulfovibrionia</taxon>
        <taxon>Desulfovibrionales</taxon>
        <taxon>Desulfovibrionaceae</taxon>
        <taxon>Solidesulfovibrio</taxon>
    </lineage>
</organism>
<dbReference type="Proteomes" id="UP000482487">
    <property type="component" value="Unassembled WGS sequence"/>
</dbReference>
<evidence type="ECO:0000256" key="3">
    <source>
        <dbReference type="RuleBase" id="RU003939"/>
    </source>
</evidence>
<keyword evidence="5" id="KW-1185">Reference proteome</keyword>
<dbReference type="GO" id="GO:0003677">
    <property type="term" value="F:DNA binding"/>
    <property type="evidence" value="ECO:0007669"/>
    <property type="project" value="UniProtKB-KW"/>
</dbReference>
<sequence>MNKSELIKVFAQRFNTPDTEAADFVNVFFDRIRQALLAGDRVEIRGFGSFAVREYEGYTGRNPKSGQSVAVGPKRLPFFKAGRRLKEHLNG</sequence>
<proteinExistence type="inferred from homology"/>
<dbReference type="SMART" id="SM00411">
    <property type="entry name" value="BHL"/>
    <property type="match status" value="1"/>
</dbReference>
<dbReference type="OrthoDB" id="9804203at2"/>
<dbReference type="AlphaFoldDB" id="A0A7C9MJ80"/>
<evidence type="ECO:0000313" key="4">
    <source>
        <dbReference type="EMBL" id="MYL81953.1"/>
    </source>
</evidence>
<dbReference type="Gene3D" id="4.10.520.10">
    <property type="entry name" value="IHF-like DNA-binding proteins"/>
    <property type="match status" value="1"/>
</dbReference>
<dbReference type="EMBL" id="WVUD01000002">
    <property type="protein sequence ID" value="MYL81953.1"/>
    <property type="molecule type" value="Genomic_DNA"/>
</dbReference>
<name>A0A7C9MJ80_9BACT</name>
<dbReference type="Pfam" id="PF00216">
    <property type="entry name" value="Bac_DNA_binding"/>
    <property type="match status" value="1"/>
</dbReference>
<comment type="similarity">
    <text evidence="1 3">Belongs to the bacterial histone-like protein family.</text>
</comment>
<dbReference type="CDD" id="cd13836">
    <property type="entry name" value="IHF_B"/>
    <property type="match status" value="1"/>
</dbReference>
<dbReference type="GO" id="GO:0005829">
    <property type="term" value="C:cytosol"/>
    <property type="evidence" value="ECO:0007669"/>
    <property type="project" value="TreeGrafter"/>
</dbReference>
<dbReference type="InterPro" id="IPR000119">
    <property type="entry name" value="Hist_DNA-bd"/>
</dbReference>
<dbReference type="InterPro" id="IPR010992">
    <property type="entry name" value="IHF-like_DNA-bd_dom_sf"/>
</dbReference>
<dbReference type="RefSeq" id="WP_160958307.1">
    <property type="nucleotide sequence ID" value="NZ_WVUD01000002.1"/>
</dbReference>
<dbReference type="PANTHER" id="PTHR33175:SF5">
    <property type="entry name" value="INTEGRATION HOST FACTOR SUBUNIT BETA"/>
    <property type="match status" value="1"/>
</dbReference>
<comment type="caution">
    <text evidence="4">The sequence shown here is derived from an EMBL/GenBank/DDBJ whole genome shotgun (WGS) entry which is preliminary data.</text>
</comment>
<evidence type="ECO:0000313" key="5">
    <source>
        <dbReference type="Proteomes" id="UP000482487"/>
    </source>
</evidence>
<evidence type="ECO:0000256" key="2">
    <source>
        <dbReference type="ARBA" id="ARBA00023125"/>
    </source>
</evidence>
<gene>
    <name evidence="4" type="ORF">GTA51_02220</name>
</gene>
<dbReference type="GO" id="GO:0030527">
    <property type="term" value="F:structural constituent of chromatin"/>
    <property type="evidence" value="ECO:0007669"/>
    <property type="project" value="InterPro"/>
</dbReference>